<sequence>MGKNLIFSNLLRSLSEVLQPETQDTGSPADVRRTGVEVRLLGLALEGFSVLLMSRLRLQAVCGRCRKPLDFEVPSAGGTEACTAPCVCPICKQELALRVAPDICHGGCPTIAHVLGVNCHPVQFLRSDFQGTCDNCSEDACIRGAGAGYRKRAECPKCYAKLNLAIEGAELLGPAVERWRKIAEEGGDQMNARKRLQEARRQ</sequence>
<comment type="caution">
    <text evidence="1">The sequence shown here is derived from an EMBL/GenBank/DDBJ whole genome shotgun (WGS) entry which is preliminary data.</text>
</comment>
<name>A0ABN9UEV0_9DINO</name>
<evidence type="ECO:0000313" key="1">
    <source>
        <dbReference type="EMBL" id="CAK0856480.1"/>
    </source>
</evidence>
<organism evidence="1 2">
    <name type="scientific">Prorocentrum cordatum</name>
    <dbReference type="NCBI Taxonomy" id="2364126"/>
    <lineage>
        <taxon>Eukaryota</taxon>
        <taxon>Sar</taxon>
        <taxon>Alveolata</taxon>
        <taxon>Dinophyceae</taxon>
        <taxon>Prorocentrales</taxon>
        <taxon>Prorocentraceae</taxon>
        <taxon>Prorocentrum</taxon>
    </lineage>
</organism>
<dbReference type="Proteomes" id="UP001189429">
    <property type="component" value="Unassembled WGS sequence"/>
</dbReference>
<feature type="non-terminal residue" evidence="1">
    <location>
        <position position="202"/>
    </location>
</feature>
<gene>
    <name evidence="1" type="ORF">PCOR1329_LOCUS46868</name>
</gene>
<protein>
    <recommendedName>
        <fullName evidence="3">DNA topoisomerase</fullName>
    </recommendedName>
</protein>
<accession>A0ABN9UEV0</accession>
<proteinExistence type="predicted"/>
<keyword evidence="2" id="KW-1185">Reference proteome</keyword>
<reference evidence="1" key="1">
    <citation type="submission" date="2023-10" db="EMBL/GenBank/DDBJ databases">
        <authorList>
            <person name="Chen Y."/>
            <person name="Shah S."/>
            <person name="Dougan E. K."/>
            <person name="Thang M."/>
            <person name="Chan C."/>
        </authorList>
    </citation>
    <scope>NUCLEOTIDE SEQUENCE [LARGE SCALE GENOMIC DNA]</scope>
</reference>
<evidence type="ECO:0008006" key="3">
    <source>
        <dbReference type="Google" id="ProtNLM"/>
    </source>
</evidence>
<dbReference type="EMBL" id="CAUYUJ010015638">
    <property type="protein sequence ID" value="CAK0856480.1"/>
    <property type="molecule type" value="Genomic_DNA"/>
</dbReference>
<evidence type="ECO:0000313" key="2">
    <source>
        <dbReference type="Proteomes" id="UP001189429"/>
    </source>
</evidence>